<dbReference type="SUPFAM" id="SSF52518">
    <property type="entry name" value="Thiamin diphosphate-binding fold (THDP-binding)"/>
    <property type="match status" value="2"/>
</dbReference>
<keyword evidence="1 7" id="KW-0474">Menaquinone biosynthesis</keyword>
<dbReference type="HAMAP" id="MF_01659">
    <property type="entry name" value="MenD"/>
    <property type="match status" value="1"/>
</dbReference>
<comment type="catalytic activity">
    <reaction evidence="7">
        <text>isochorismate + 2-oxoglutarate + H(+) = 5-enolpyruvoyl-6-hydroxy-2-succinyl-cyclohex-3-ene-1-carboxylate + CO2</text>
        <dbReference type="Rhea" id="RHEA:25593"/>
        <dbReference type="ChEBI" id="CHEBI:15378"/>
        <dbReference type="ChEBI" id="CHEBI:16526"/>
        <dbReference type="ChEBI" id="CHEBI:16810"/>
        <dbReference type="ChEBI" id="CHEBI:29780"/>
        <dbReference type="ChEBI" id="CHEBI:58818"/>
        <dbReference type="EC" id="2.2.1.9"/>
    </reaction>
</comment>
<dbReference type="InterPro" id="IPR032264">
    <property type="entry name" value="MenD_middle"/>
</dbReference>
<dbReference type="STRING" id="50718.SU60_02520"/>
<comment type="cofactor">
    <cofactor evidence="7">
        <name>Mg(2+)</name>
        <dbReference type="ChEBI" id="CHEBI:18420"/>
    </cofactor>
    <cofactor evidence="7">
        <name>Mn(2+)</name>
        <dbReference type="ChEBI" id="CHEBI:29035"/>
    </cofactor>
</comment>
<dbReference type="UniPathway" id="UPA00079"/>
<feature type="domain" description="Menaquinone biosynthesis protein MenD middle" evidence="10">
    <location>
        <begin position="189"/>
        <end position="412"/>
    </location>
</feature>
<comment type="similarity">
    <text evidence="7">Belongs to the TPP enzyme family. MenD subfamily.</text>
</comment>
<evidence type="ECO:0000259" key="10">
    <source>
        <dbReference type="Pfam" id="PF16582"/>
    </source>
</evidence>
<dbReference type="GO" id="GO:0070204">
    <property type="term" value="F:2-succinyl-5-enolpyruvyl-6-hydroxy-3-cyclohexene-1-carboxylic-acid synthase activity"/>
    <property type="evidence" value="ECO:0007669"/>
    <property type="project" value="UniProtKB-UniRule"/>
</dbReference>
<evidence type="ECO:0000256" key="3">
    <source>
        <dbReference type="ARBA" id="ARBA00022723"/>
    </source>
</evidence>
<dbReference type="Pfam" id="PF16582">
    <property type="entry name" value="TPP_enzyme_M_2"/>
    <property type="match status" value="1"/>
</dbReference>
<comment type="pathway">
    <text evidence="7">Quinol/quinone metabolism; 1,4-dihydroxy-2-naphthoate biosynthesis; 1,4-dihydroxy-2-naphthoate from chorismate: step 2/7.</text>
</comment>
<evidence type="ECO:0000313" key="12">
    <source>
        <dbReference type="Proteomes" id="UP000031977"/>
    </source>
</evidence>
<evidence type="ECO:0000259" key="9">
    <source>
        <dbReference type="Pfam" id="PF02776"/>
    </source>
</evidence>
<keyword evidence="6 7" id="KW-0464">Manganese</keyword>
<dbReference type="InterPro" id="IPR029061">
    <property type="entry name" value="THDP-binding"/>
</dbReference>
<dbReference type="PANTHER" id="PTHR42916">
    <property type="entry name" value="2-SUCCINYL-5-ENOLPYRUVYL-6-HYDROXY-3-CYCLOHEXENE-1-CARBOXYLATE SYNTHASE"/>
    <property type="match status" value="1"/>
</dbReference>
<comment type="pathway">
    <text evidence="7">Quinol/quinone metabolism; menaquinone biosynthesis.</text>
</comment>
<evidence type="ECO:0000259" key="8">
    <source>
        <dbReference type="Pfam" id="PF02775"/>
    </source>
</evidence>
<dbReference type="Pfam" id="PF02776">
    <property type="entry name" value="TPP_enzyme_N"/>
    <property type="match status" value="1"/>
</dbReference>
<dbReference type="Pfam" id="PF02775">
    <property type="entry name" value="TPP_enzyme_C"/>
    <property type="match status" value="1"/>
</dbReference>
<dbReference type="OrthoDB" id="9791859at2"/>
<dbReference type="NCBIfam" id="TIGR00173">
    <property type="entry name" value="menD"/>
    <property type="match status" value="1"/>
</dbReference>
<dbReference type="EC" id="2.2.1.9" evidence="7"/>
<dbReference type="Gene3D" id="3.40.50.1220">
    <property type="entry name" value="TPP-binding domain"/>
    <property type="match status" value="1"/>
</dbReference>
<accession>A0A0C3ECN8</accession>
<comment type="caution">
    <text evidence="11">The sequence shown here is derived from an EMBL/GenBank/DDBJ whole genome shotgun (WGS) entry which is preliminary data.</text>
</comment>
<dbReference type="CDD" id="cd07037">
    <property type="entry name" value="TPP_PYR_MenD"/>
    <property type="match status" value="1"/>
</dbReference>
<evidence type="ECO:0000256" key="5">
    <source>
        <dbReference type="ARBA" id="ARBA00023052"/>
    </source>
</evidence>
<reference evidence="11 12" key="1">
    <citation type="submission" date="2015-01" db="EMBL/GenBank/DDBJ databases">
        <title>Draft genome of Vibrio mytili type strain CAIM 528.</title>
        <authorList>
            <person name="Gonzalez-Castillo A."/>
            <person name="Gomez-Gil B."/>
            <person name="Enciso-Ibarra J."/>
        </authorList>
    </citation>
    <scope>NUCLEOTIDE SEQUENCE [LARGE SCALE GENOMIC DNA]</scope>
    <source>
        <strain evidence="11 12">CAIM 528</strain>
    </source>
</reference>
<dbReference type="CDD" id="cd02009">
    <property type="entry name" value="TPP_SHCHC_synthase"/>
    <property type="match status" value="1"/>
</dbReference>
<evidence type="ECO:0000256" key="4">
    <source>
        <dbReference type="ARBA" id="ARBA00022842"/>
    </source>
</evidence>
<dbReference type="EMBL" id="JXOK01000006">
    <property type="protein sequence ID" value="KIN12188.1"/>
    <property type="molecule type" value="Genomic_DNA"/>
</dbReference>
<dbReference type="GO" id="GO:0000287">
    <property type="term" value="F:magnesium ion binding"/>
    <property type="evidence" value="ECO:0007669"/>
    <property type="project" value="UniProtKB-UniRule"/>
</dbReference>
<dbReference type="RefSeq" id="WP_041154175.1">
    <property type="nucleotide sequence ID" value="NZ_CBCRVP010000004.1"/>
</dbReference>
<dbReference type="Gene3D" id="3.40.50.970">
    <property type="match status" value="2"/>
</dbReference>
<keyword evidence="5 7" id="KW-0786">Thiamine pyrophosphate</keyword>
<sequence length="582" mass="64562">MNADQAVLNRIWSETLLLELSRFGVNHVCIAPGSRSTPLTLEAAAQPNFTLHTHYDERGLGFMALGLAKASKAPVAVIVTSGTAVANLLPAVAEAKLTGEKLILLTADRPRELVGCGANQAIEQPGIFSHHVSASLYLPSPTLDTPLNWVLTSVDDVMFRQQQRGGAVHINCAFPEPLYSDGSKTQYQRYLDSVAVWKTDNETYTRQLTRTSVDDIPSFMDDIPSFMDAKGIVVIGSVTLEEALSAKQFAEKLGWPVFSDPQSGVSSHWSHYDLWLQIPKLAQQLNDCELIIQFGSRIVSKRLNAWMEAHVSQRQQGRNIHYWYVADCASRNNQSHLPQLHWVTTPQRWISTAINAHSLNSVSQYGWANALAKEVSQVTHKISDEMQPETDALNELLLAADVAKRASNVDLFLGNSLFVRLVDMFAKLEATDVFTNRGASGIDGLLATAAGVQRSRGKPLLIFLGDTAALYDLNSLALFRHHHQPTVIVITNNDGGAIFDMLPVPSEQRETYYQMPHGFHFEYAAKQFGLLYQRPSTLTEYQNRVSEHLEHGQGTLVVEVQTPPQQAAQLMKAFNIRLHALF</sequence>
<dbReference type="InterPro" id="IPR011766">
    <property type="entry name" value="TPP_enzyme_TPP-bd"/>
</dbReference>
<keyword evidence="2 7" id="KW-0808">Transferase</keyword>
<dbReference type="InterPro" id="IPR012001">
    <property type="entry name" value="Thiamin_PyroP_enz_TPP-bd_dom"/>
</dbReference>
<comment type="cofactor">
    <cofactor evidence="7">
        <name>thiamine diphosphate</name>
        <dbReference type="ChEBI" id="CHEBI:58937"/>
    </cofactor>
    <text evidence="7">Binds 1 thiamine pyrophosphate per subunit.</text>
</comment>
<evidence type="ECO:0000256" key="1">
    <source>
        <dbReference type="ARBA" id="ARBA00022428"/>
    </source>
</evidence>
<dbReference type="InterPro" id="IPR004433">
    <property type="entry name" value="MenaQ_synth_MenD"/>
</dbReference>
<dbReference type="UniPathway" id="UPA01057">
    <property type="reaction ID" value="UER00164"/>
</dbReference>
<dbReference type="PIRSF" id="PIRSF004983">
    <property type="entry name" value="MenD"/>
    <property type="match status" value="1"/>
</dbReference>
<evidence type="ECO:0000256" key="7">
    <source>
        <dbReference type="HAMAP-Rule" id="MF_01659"/>
    </source>
</evidence>
<evidence type="ECO:0000313" key="11">
    <source>
        <dbReference type="EMBL" id="KIN12188.1"/>
    </source>
</evidence>
<dbReference type="GO" id="GO:0009234">
    <property type="term" value="P:menaquinone biosynthetic process"/>
    <property type="evidence" value="ECO:0007669"/>
    <property type="project" value="UniProtKB-UniRule"/>
</dbReference>
<protein>
    <recommendedName>
        <fullName evidence="7">2-succinyl-5-enolpyruvyl-6-hydroxy-3-cyclohexene-1-carboxylate synthase</fullName>
        <shortName evidence="7">SEPHCHC synthase</shortName>
        <ecNumber evidence="7">2.2.1.9</ecNumber>
    </recommendedName>
    <alternativeName>
        <fullName evidence="7">Menaquinone biosynthesis protein MenD</fullName>
    </alternativeName>
</protein>
<dbReference type="PANTHER" id="PTHR42916:SF1">
    <property type="entry name" value="PROTEIN PHYLLO, CHLOROPLASTIC"/>
    <property type="match status" value="1"/>
</dbReference>
<dbReference type="AlphaFoldDB" id="A0A0C3ECN8"/>
<comment type="function">
    <text evidence="7">Catalyzes the thiamine diphosphate-dependent decarboxylation of 2-oxoglutarate and the subsequent addition of the resulting succinic semialdehyde-thiamine pyrophosphate anion to isochorismate to yield 2-succinyl-5-enolpyruvyl-6-hydroxy-3-cyclohexene-1-carboxylate (SEPHCHC).</text>
</comment>
<keyword evidence="4 7" id="KW-0460">Magnesium</keyword>
<dbReference type="GO" id="GO:0030976">
    <property type="term" value="F:thiamine pyrophosphate binding"/>
    <property type="evidence" value="ECO:0007669"/>
    <property type="project" value="UniProtKB-UniRule"/>
</dbReference>
<feature type="domain" description="Thiamine pyrophosphate enzyme TPP-binding" evidence="8">
    <location>
        <begin position="432"/>
        <end position="558"/>
    </location>
</feature>
<proteinExistence type="inferred from homology"/>
<dbReference type="GO" id="GO:0030145">
    <property type="term" value="F:manganese ion binding"/>
    <property type="evidence" value="ECO:0007669"/>
    <property type="project" value="UniProtKB-UniRule"/>
</dbReference>
<evidence type="ECO:0000256" key="6">
    <source>
        <dbReference type="ARBA" id="ARBA00023211"/>
    </source>
</evidence>
<comment type="subunit">
    <text evidence="7">Homodimer.</text>
</comment>
<gene>
    <name evidence="7" type="primary">menD</name>
    <name evidence="11" type="ORF">SU60_02520</name>
</gene>
<keyword evidence="3 7" id="KW-0479">Metal-binding</keyword>
<name>A0A0C3ECN8_9VIBR</name>
<keyword evidence="12" id="KW-1185">Reference proteome</keyword>
<organism evidence="11 12">
    <name type="scientific">Vibrio mytili</name>
    <dbReference type="NCBI Taxonomy" id="50718"/>
    <lineage>
        <taxon>Bacteria</taxon>
        <taxon>Pseudomonadati</taxon>
        <taxon>Pseudomonadota</taxon>
        <taxon>Gammaproteobacteria</taxon>
        <taxon>Vibrionales</taxon>
        <taxon>Vibrionaceae</taxon>
        <taxon>Vibrio</taxon>
    </lineage>
</organism>
<dbReference type="Proteomes" id="UP000031977">
    <property type="component" value="Unassembled WGS sequence"/>
</dbReference>
<feature type="domain" description="Thiamine pyrophosphate enzyme N-terminal TPP-binding" evidence="9">
    <location>
        <begin position="14"/>
        <end position="122"/>
    </location>
</feature>
<evidence type="ECO:0000256" key="2">
    <source>
        <dbReference type="ARBA" id="ARBA00022679"/>
    </source>
</evidence>